<evidence type="ECO:0000259" key="4">
    <source>
        <dbReference type="Pfam" id="PF05193"/>
    </source>
</evidence>
<dbReference type="Pfam" id="PF05193">
    <property type="entry name" value="Peptidase_M16_C"/>
    <property type="match status" value="1"/>
</dbReference>
<comment type="similarity">
    <text evidence="1 2">Belongs to the peptidase M16 family.</text>
</comment>
<proteinExistence type="inferred from homology"/>
<evidence type="ECO:0000256" key="2">
    <source>
        <dbReference type="RuleBase" id="RU004447"/>
    </source>
</evidence>
<feature type="domain" description="Peptidase M16 N-terminal" evidence="3">
    <location>
        <begin position="16"/>
        <end position="159"/>
    </location>
</feature>
<dbReference type="RefSeq" id="WP_027701714.1">
    <property type="nucleotide sequence ID" value="NZ_BAAACS010000012.1"/>
</dbReference>
<protein>
    <submittedName>
        <fullName evidence="5">Zn-dependent peptidase</fullName>
    </submittedName>
</protein>
<comment type="caution">
    <text evidence="5">The sequence shown here is derived from an EMBL/GenBank/DDBJ whole genome shotgun (WGS) entry which is preliminary data.</text>
</comment>
<evidence type="ECO:0000313" key="5">
    <source>
        <dbReference type="EMBL" id="MBP1854477.1"/>
    </source>
</evidence>
<dbReference type="Gene3D" id="3.30.830.10">
    <property type="entry name" value="Metalloenzyme, LuxS/M16 peptidase-like"/>
    <property type="match status" value="2"/>
</dbReference>
<name>A0ABS4E980_9FIRM</name>
<dbReference type="InterPro" id="IPR001431">
    <property type="entry name" value="Pept_M16_Zn_BS"/>
</dbReference>
<keyword evidence="6" id="KW-1185">Reference proteome</keyword>
<organism evidence="5 6">
    <name type="scientific">Metaclostridioides mangenotii</name>
    <dbReference type="NCBI Taxonomy" id="1540"/>
    <lineage>
        <taxon>Bacteria</taxon>
        <taxon>Bacillati</taxon>
        <taxon>Bacillota</taxon>
        <taxon>Clostridia</taxon>
        <taxon>Peptostreptococcales</taxon>
        <taxon>Peptostreptococcaceae</taxon>
        <taxon>Metaclostridioides</taxon>
    </lineage>
</organism>
<reference evidence="5 6" key="1">
    <citation type="submission" date="2021-03" db="EMBL/GenBank/DDBJ databases">
        <title>Genomic Encyclopedia of Type Strains, Phase IV (KMG-IV): sequencing the most valuable type-strain genomes for metagenomic binning, comparative biology and taxonomic classification.</title>
        <authorList>
            <person name="Goeker M."/>
        </authorList>
    </citation>
    <scope>NUCLEOTIDE SEQUENCE [LARGE SCALE GENOMIC DNA]</scope>
    <source>
        <strain evidence="5 6">DSM 1289</strain>
    </source>
</reference>
<dbReference type="PANTHER" id="PTHR11851:SF49">
    <property type="entry name" value="MITOCHONDRIAL-PROCESSING PEPTIDASE SUBUNIT ALPHA"/>
    <property type="match status" value="1"/>
</dbReference>
<dbReference type="InterPro" id="IPR007863">
    <property type="entry name" value="Peptidase_M16_C"/>
</dbReference>
<dbReference type="Pfam" id="PF00675">
    <property type="entry name" value="Peptidase_M16"/>
    <property type="match status" value="1"/>
</dbReference>
<dbReference type="PANTHER" id="PTHR11851">
    <property type="entry name" value="METALLOPROTEASE"/>
    <property type="match status" value="1"/>
</dbReference>
<feature type="domain" description="Peptidase M16 C-terminal" evidence="4">
    <location>
        <begin position="166"/>
        <end position="340"/>
    </location>
</feature>
<dbReference type="InterPro" id="IPR011765">
    <property type="entry name" value="Pept_M16_N"/>
</dbReference>
<gene>
    <name evidence="5" type="ORF">J2Z43_000867</name>
</gene>
<dbReference type="EMBL" id="JAGGJX010000001">
    <property type="protein sequence ID" value="MBP1854477.1"/>
    <property type="molecule type" value="Genomic_DNA"/>
</dbReference>
<dbReference type="SUPFAM" id="SSF63411">
    <property type="entry name" value="LuxS/MPP-like metallohydrolase"/>
    <property type="match status" value="2"/>
</dbReference>
<dbReference type="Proteomes" id="UP000767291">
    <property type="component" value="Unassembled WGS sequence"/>
</dbReference>
<dbReference type="PROSITE" id="PS00143">
    <property type="entry name" value="INSULINASE"/>
    <property type="match status" value="1"/>
</dbReference>
<accession>A0ABS4E980</accession>
<sequence length="415" mass="47507">MYKVKTLENGLTIIGEEIPYLRSVSMGVWVNVGSRMENTSTSGTSHFIEHLLFKGTKNRTAKELVSEIDNIGGQINAFTSKECTCFYVKLLDEHIDVGLDILSDMVLNSDFDEEEIKKERSIIIEELKMYEDSPDDLSYDLLVENIYKGHSLGMNIIGTEESLEAMTRDSIFDFFNEYYVPNNTVISISGNFDFDKIVLDISDKFKDWKKKEVCIEFTEAEFKPCFVTKNKDTEQVNLSLCLKGIPMEDDKESYAISVINNIFGASISSRLFQKIREEQGLVYSIYSSQTLYRKCGELGIFSSMSNENVKEVYKLILEEIEDLKKNYITEEELEFSKEQLKGSYILDLESTSSRMMMIGRSMLLNKRVKTTDEILDCINKVDLTTVKNVIDKVFDVTNKGICLVGRDVEEIDCLD</sequence>
<evidence type="ECO:0000313" key="6">
    <source>
        <dbReference type="Proteomes" id="UP000767291"/>
    </source>
</evidence>
<evidence type="ECO:0000256" key="1">
    <source>
        <dbReference type="ARBA" id="ARBA00007261"/>
    </source>
</evidence>
<dbReference type="InterPro" id="IPR050361">
    <property type="entry name" value="MPP/UQCRC_Complex"/>
</dbReference>
<dbReference type="InterPro" id="IPR011249">
    <property type="entry name" value="Metalloenz_LuxS/M16"/>
</dbReference>
<evidence type="ECO:0000259" key="3">
    <source>
        <dbReference type="Pfam" id="PF00675"/>
    </source>
</evidence>